<feature type="transmembrane region" description="Helical" evidence="6">
    <location>
        <begin position="94"/>
        <end position="114"/>
    </location>
</feature>
<dbReference type="InterPro" id="IPR050833">
    <property type="entry name" value="Poly_Biosynth_Transport"/>
</dbReference>
<evidence type="ECO:0000313" key="7">
    <source>
        <dbReference type="EMBL" id="EMG37781.1"/>
    </source>
</evidence>
<feature type="transmembrane region" description="Helical" evidence="6">
    <location>
        <begin position="341"/>
        <end position="357"/>
    </location>
</feature>
<evidence type="ECO:0000256" key="3">
    <source>
        <dbReference type="ARBA" id="ARBA00022692"/>
    </source>
</evidence>
<dbReference type="PANTHER" id="PTHR30250:SF11">
    <property type="entry name" value="O-ANTIGEN TRANSPORTER-RELATED"/>
    <property type="match status" value="1"/>
</dbReference>
<dbReference type="PANTHER" id="PTHR30250">
    <property type="entry name" value="PST FAMILY PREDICTED COLANIC ACID TRANSPORTER"/>
    <property type="match status" value="1"/>
</dbReference>
<dbReference type="GO" id="GO:0005886">
    <property type="term" value="C:plasma membrane"/>
    <property type="evidence" value="ECO:0007669"/>
    <property type="project" value="UniProtKB-SubCell"/>
</dbReference>
<evidence type="ECO:0000256" key="1">
    <source>
        <dbReference type="ARBA" id="ARBA00004651"/>
    </source>
</evidence>
<feature type="transmembrane region" description="Helical" evidence="6">
    <location>
        <begin position="303"/>
        <end position="321"/>
    </location>
</feature>
<dbReference type="Pfam" id="PF13440">
    <property type="entry name" value="Polysacc_synt_3"/>
    <property type="match status" value="1"/>
</dbReference>
<feature type="transmembrane region" description="Helical" evidence="6">
    <location>
        <begin position="126"/>
        <end position="144"/>
    </location>
</feature>
<gene>
    <name evidence="7" type="ORF">PCS_01431</name>
</gene>
<evidence type="ECO:0000256" key="5">
    <source>
        <dbReference type="ARBA" id="ARBA00023136"/>
    </source>
</evidence>
<dbReference type="OrthoDB" id="7030476at2"/>
<dbReference type="AlphaFoldDB" id="M5Q1Q5"/>
<feature type="transmembrane region" description="Helical" evidence="6">
    <location>
        <begin position="64"/>
        <end position="82"/>
    </location>
</feature>
<feature type="transmembrane region" description="Helical" evidence="6">
    <location>
        <begin position="272"/>
        <end position="291"/>
    </location>
</feature>
<comment type="subcellular location">
    <subcellularLocation>
        <location evidence="1">Cell membrane</location>
        <topology evidence="1">Multi-pass membrane protein</topology>
    </subcellularLocation>
</comment>
<feature type="transmembrane region" description="Helical" evidence="6">
    <location>
        <begin position="394"/>
        <end position="416"/>
    </location>
</feature>
<evidence type="ECO:0000313" key="8">
    <source>
        <dbReference type="Proteomes" id="UP000011922"/>
    </source>
</evidence>
<feature type="transmembrane region" description="Helical" evidence="6">
    <location>
        <begin position="188"/>
        <end position="208"/>
    </location>
</feature>
<feature type="transmembrane region" description="Helical" evidence="6">
    <location>
        <begin position="165"/>
        <end position="182"/>
    </location>
</feature>
<organism evidence="7 8">
    <name type="scientific">Desulfocurvibacter africanus PCS</name>
    <dbReference type="NCBI Taxonomy" id="1262666"/>
    <lineage>
        <taxon>Bacteria</taxon>
        <taxon>Pseudomonadati</taxon>
        <taxon>Thermodesulfobacteriota</taxon>
        <taxon>Desulfovibrionia</taxon>
        <taxon>Desulfovibrionales</taxon>
        <taxon>Desulfovibrionaceae</taxon>
        <taxon>Desulfocurvibacter</taxon>
    </lineage>
</organism>
<comment type="caution">
    <text evidence="7">The sequence shown here is derived from an EMBL/GenBank/DDBJ whole genome shotgun (WGS) entry which is preliminary data.</text>
</comment>
<feature type="transmembrane region" description="Helical" evidence="6">
    <location>
        <begin position="21"/>
        <end position="44"/>
    </location>
</feature>
<evidence type="ECO:0000256" key="4">
    <source>
        <dbReference type="ARBA" id="ARBA00022989"/>
    </source>
</evidence>
<sequence length="449" mass="49793">MTSSVRAAAQPRSHFGSLARLGIVSCIVEGLRVLIRLLKMVAFANILGPEARGVLSLVNLIPELIVTIGNMGFGQGVLYYVAKEKYPVRRAMGGTLLFLLIAGAFLAAAGYGVLHIDMLLKGQSGVIRQYGWAIVLAIPVFLAYKVGELFLTSLAQIRTINKTKLVESFLPLALFLLLIPVMGSPLDAAVWSWFVSLGLVCALIYLFLAKQGTFPPQRDWNFFRLGVRYGMASYFTQFFMLALNRMDYLFISAMLGAEDLGVYAISTSMAEILYILPASFAIPFIPILFGMDKEDAEHFTPMVIKLGLIIMSMAALCVYLLGRPVLQTFFSPGYLPAYEPLVLLLPGVISFSLFPFLRYDVFRRNRPGLVSGLTGMALLVNLILNYLWIPRYGIAGAAMSSSISYTLSTCILLLIYCRLSGKRVHQVLFLSRSEAATILRYVRKRLLRR</sequence>
<keyword evidence="2" id="KW-1003">Cell membrane</keyword>
<evidence type="ECO:0000256" key="2">
    <source>
        <dbReference type="ARBA" id="ARBA00022475"/>
    </source>
</evidence>
<proteinExistence type="predicted"/>
<reference evidence="7 8" key="1">
    <citation type="journal article" date="2013" name="Genome Announc.">
        <title>Draft Genome Sequence for Desulfovibrio africanus Strain PCS.</title>
        <authorList>
            <person name="Brown S.D."/>
            <person name="Utturkar S.M."/>
            <person name="Arkin A.P."/>
            <person name="Deutschbauer A.M."/>
            <person name="Elias D.A."/>
            <person name="Hazen T.C."/>
            <person name="Chakraborty R."/>
        </authorList>
    </citation>
    <scope>NUCLEOTIDE SEQUENCE [LARGE SCALE GENOMIC DNA]</scope>
    <source>
        <strain evidence="7 8">PCS</strain>
    </source>
</reference>
<keyword evidence="3 6" id="KW-0812">Transmembrane</keyword>
<dbReference type="EMBL" id="AOSV01000013">
    <property type="protein sequence ID" value="EMG37781.1"/>
    <property type="molecule type" value="Genomic_DNA"/>
</dbReference>
<dbReference type="Proteomes" id="UP000011922">
    <property type="component" value="Unassembled WGS sequence"/>
</dbReference>
<accession>M5Q1Q5</accession>
<feature type="transmembrane region" description="Helical" evidence="6">
    <location>
        <begin position="369"/>
        <end position="388"/>
    </location>
</feature>
<evidence type="ECO:0000256" key="6">
    <source>
        <dbReference type="SAM" id="Phobius"/>
    </source>
</evidence>
<dbReference type="PATRIC" id="fig|1262666.3.peg.1449"/>
<protein>
    <submittedName>
        <fullName evidence="7">Membrane protein involved in the export of O-antigen and teichoic acid</fullName>
    </submittedName>
</protein>
<name>M5Q1Q5_DESAF</name>
<keyword evidence="4 6" id="KW-1133">Transmembrane helix</keyword>
<keyword evidence="5 6" id="KW-0472">Membrane</keyword>